<reference evidence="5 6" key="1">
    <citation type="submission" date="2017-08" db="EMBL/GenBank/DDBJ databases">
        <title>Substantial Increase in Enzyme Production by Combined Drug-Resistance Mutations in Paenibacillus agaridevorans.</title>
        <authorList>
            <person name="Tanaka Y."/>
            <person name="Funane K."/>
            <person name="Hosaka T."/>
            <person name="Shiwa Y."/>
            <person name="Fujita N."/>
            <person name="Miyazaki T."/>
            <person name="Yoshikawa H."/>
            <person name="Murakami K."/>
            <person name="Kasahara K."/>
            <person name="Inaoka T."/>
            <person name="Hiraga Y."/>
            <person name="Ochi K."/>
        </authorList>
    </citation>
    <scope>NUCLEOTIDE SEQUENCE [LARGE SCALE GENOMIC DNA]</scope>
    <source>
        <strain evidence="5 6">T-3040</strain>
    </source>
</reference>
<protein>
    <submittedName>
        <fullName evidence="5">GGDEF domain-containing protein</fullName>
    </submittedName>
</protein>
<dbReference type="AlphaFoldDB" id="A0A2R5F3P5"/>
<dbReference type="InterPro" id="IPR035965">
    <property type="entry name" value="PAS-like_dom_sf"/>
</dbReference>
<keyword evidence="6" id="KW-1185">Reference proteome</keyword>
<accession>A0A2R5F3P5</accession>
<feature type="domain" description="EAL" evidence="3">
    <location>
        <begin position="316"/>
        <end position="570"/>
    </location>
</feature>
<dbReference type="PROSITE" id="PS50883">
    <property type="entry name" value="EAL"/>
    <property type="match status" value="1"/>
</dbReference>
<dbReference type="InterPro" id="IPR035919">
    <property type="entry name" value="EAL_sf"/>
</dbReference>
<dbReference type="Pfam" id="PF00563">
    <property type="entry name" value="EAL"/>
    <property type="match status" value="1"/>
</dbReference>
<dbReference type="NCBIfam" id="TIGR00229">
    <property type="entry name" value="sensory_box"/>
    <property type="match status" value="1"/>
</dbReference>
<dbReference type="PROSITE" id="PS50887">
    <property type="entry name" value="GGDEF"/>
    <property type="match status" value="1"/>
</dbReference>
<dbReference type="RefSeq" id="WP_108995119.1">
    <property type="nucleotide sequence ID" value="NZ_BDQX01000339.1"/>
</dbReference>
<dbReference type="InterPro" id="IPR000700">
    <property type="entry name" value="PAS-assoc_C"/>
</dbReference>
<sequence>MNSTYSLDDGNSGISSSIKELAAIKYALDVSSIVAMTDAHGVITYANDKFCELSKYSHDELIGNTHRILNSGYHSKQFFREMWATIASGEVWSGEVKNRAKDGSHYWVKTFIVPFMRNNKPYQYVSIRTDITEHKRDQELIRHIAYHDTLTGLFNRDSLQQSLKQSIERAKPDNRSVSILCIDLDRFKFVNDSLGHSYGDLLLKQAAERMLACIRPKDIASRLGGDEFMILLPDTYVEEAYQMAEKIVSRLSEPYQLEHYEASITASIGISAFPNDGEHPESLLKYADAAMLQAKQDNSNPVRTFSWEMRRDFEQTIDLEKGLREALAGGEFLLHYQPQYHSQTGRITTLEALVRWNRAGVGLVSPAEFIPVAESTGLIVPIGNWVMRTAFQQLKAWHEEGLPPVKIAINISALQFQAQDFIEVVTALLRETGLDPQYVELELTESIAMQDEKHTLATLGELKRRGISIAMDDFGTGYSSLSYLKRLPLHTLKIDRSFIQDITSSEENLAIVRTIIELARILRMDVIAEGAETGEQVELLKLQGCFNVQGYYYSRPLPTDDMTELLKGAFKSDKN</sequence>
<dbReference type="PROSITE" id="PS50113">
    <property type="entry name" value="PAC"/>
    <property type="match status" value="1"/>
</dbReference>
<evidence type="ECO:0000259" key="2">
    <source>
        <dbReference type="PROSITE" id="PS50113"/>
    </source>
</evidence>
<evidence type="ECO:0000259" key="1">
    <source>
        <dbReference type="PROSITE" id="PS50112"/>
    </source>
</evidence>
<dbReference type="InterPro" id="IPR000014">
    <property type="entry name" value="PAS"/>
</dbReference>
<dbReference type="NCBIfam" id="TIGR00254">
    <property type="entry name" value="GGDEF"/>
    <property type="match status" value="1"/>
</dbReference>
<dbReference type="SUPFAM" id="SSF55073">
    <property type="entry name" value="Nucleotide cyclase"/>
    <property type="match status" value="1"/>
</dbReference>
<proteinExistence type="predicted"/>
<dbReference type="FunFam" id="3.30.70.270:FF:000001">
    <property type="entry name" value="Diguanylate cyclase domain protein"/>
    <property type="match status" value="1"/>
</dbReference>
<dbReference type="InterPro" id="IPR000160">
    <property type="entry name" value="GGDEF_dom"/>
</dbReference>
<dbReference type="Pfam" id="PF13426">
    <property type="entry name" value="PAS_9"/>
    <property type="match status" value="1"/>
</dbReference>
<dbReference type="InterPro" id="IPR029787">
    <property type="entry name" value="Nucleotide_cyclase"/>
</dbReference>
<dbReference type="SUPFAM" id="SSF55785">
    <property type="entry name" value="PYP-like sensor domain (PAS domain)"/>
    <property type="match status" value="1"/>
</dbReference>
<evidence type="ECO:0000259" key="4">
    <source>
        <dbReference type="PROSITE" id="PS50887"/>
    </source>
</evidence>
<feature type="domain" description="PAC" evidence="2">
    <location>
        <begin position="92"/>
        <end position="143"/>
    </location>
</feature>
<evidence type="ECO:0000259" key="3">
    <source>
        <dbReference type="PROSITE" id="PS50883"/>
    </source>
</evidence>
<evidence type="ECO:0000313" key="6">
    <source>
        <dbReference type="Proteomes" id="UP000245202"/>
    </source>
</evidence>
<dbReference type="InterPro" id="IPR043128">
    <property type="entry name" value="Rev_trsase/Diguanyl_cyclase"/>
</dbReference>
<dbReference type="InterPro" id="IPR052155">
    <property type="entry name" value="Biofilm_reg_signaling"/>
</dbReference>
<dbReference type="Proteomes" id="UP000245202">
    <property type="component" value="Unassembled WGS sequence"/>
</dbReference>
<dbReference type="InterPro" id="IPR001610">
    <property type="entry name" value="PAC"/>
</dbReference>
<evidence type="ECO:0000313" key="5">
    <source>
        <dbReference type="EMBL" id="GBG10661.1"/>
    </source>
</evidence>
<dbReference type="SMART" id="SM00052">
    <property type="entry name" value="EAL"/>
    <property type="match status" value="1"/>
</dbReference>
<organism evidence="5 6">
    <name type="scientific">Paenibacillus agaridevorans</name>
    <dbReference type="NCBI Taxonomy" id="171404"/>
    <lineage>
        <taxon>Bacteria</taxon>
        <taxon>Bacillati</taxon>
        <taxon>Bacillota</taxon>
        <taxon>Bacilli</taxon>
        <taxon>Bacillales</taxon>
        <taxon>Paenibacillaceae</taxon>
        <taxon>Paenibacillus</taxon>
    </lineage>
</organism>
<dbReference type="FunFam" id="3.20.20.450:FF:000001">
    <property type="entry name" value="Cyclic di-GMP phosphodiesterase yahA"/>
    <property type="match status" value="1"/>
</dbReference>
<dbReference type="Gene3D" id="3.30.70.270">
    <property type="match status" value="1"/>
</dbReference>
<dbReference type="Gene3D" id="3.30.450.20">
    <property type="entry name" value="PAS domain"/>
    <property type="match status" value="1"/>
</dbReference>
<dbReference type="SMART" id="SM00086">
    <property type="entry name" value="PAC"/>
    <property type="match status" value="1"/>
</dbReference>
<dbReference type="SUPFAM" id="SSF141868">
    <property type="entry name" value="EAL domain-like"/>
    <property type="match status" value="1"/>
</dbReference>
<dbReference type="SMART" id="SM00267">
    <property type="entry name" value="GGDEF"/>
    <property type="match status" value="1"/>
</dbReference>
<dbReference type="CDD" id="cd01948">
    <property type="entry name" value="EAL"/>
    <property type="match status" value="1"/>
</dbReference>
<comment type="caution">
    <text evidence="5">The sequence shown here is derived from an EMBL/GenBank/DDBJ whole genome shotgun (WGS) entry which is preliminary data.</text>
</comment>
<feature type="domain" description="GGDEF" evidence="4">
    <location>
        <begin position="175"/>
        <end position="307"/>
    </location>
</feature>
<dbReference type="CDD" id="cd00130">
    <property type="entry name" value="PAS"/>
    <property type="match status" value="1"/>
</dbReference>
<dbReference type="EMBL" id="BDQX01000339">
    <property type="protein sequence ID" value="GBG10661.1"/>
    <property type="molecule type" value="Genomic_DNA"/>
</dbReference>
<dbReference type="PANTHER" id="PTHR44757:SF2">
    <property type="entry name" value="BIOFILM ARCHITECTURE MAINTENANCE PROTEIN MBAA"/>
    <property type="match status" value="1"/>
</dbReference>
<dbReference type="InterPro" id="IPR001633">
    <property type="entry name" value="EAL_dom"/>
</dbReference>
<name>A0A2R5F3P5_9BACL</name>
<dbReference type="Pfam" id="PF00990">
    <property type="entry name" value="GGDEF"/>
    <property type="match status" value="1"/>
</dbReference>
<feature type="domain" description="PAS" evidence="1">
    <location>
        <begin position="20"/>
        <end position="65"/>
    </location>
</feature>
<dbReference type="PANTHER" id="PTHR44757">
    <property type="entry name" value="DIGUANYLATE CYCLASE DGCP"/>
    <property type="match status" value="1"/>
</dbReference>
<dbReference type="Gene3D" id="3.20.20.450">
    <property type="entry name" value="EAL domain"/>
    <property type="match status" value="1"/>
</dbReference>
<gene>
    <name evidence="5" type="ORF">PAT3040_05413</name>
</gene>
<dbReference type="PROSITE" id="PS50112">
    <property type="entry name" value="PAS"/>
    <property type="match status" value="1"/>
</dbReference>
<dbReference type="CDD" id="cd01949">
    <property type="entry name" value="GGDEF"/>
    <property type="match status" value="1"/>
</dbReference>